<dbReference type="PANTHER" id="PTHR30456:SF0">
    <property type="entry name" value="PYRIDOXINE 5'-PHOSPHATE SYNTHASE"/>
    <property type="match status" value="1"/>
</dbReference>
<dbReference type="CDD" id="cd00003">
    <property type="entry name" value="PNPsynthase"/>
    <property type="match status" value="1"/>
</dbReference>
<feature type="binding site" evidence="4">
    <location>
        <position position="104"/>
    </location>
    <ligand>
        <name>1-deoxy-D-xylulose 5-phosphate</name>
        <dbReference type="ChEBI" id="CHEBI:57792"/>
    </ligand>
</feature>
<organism evidence="6">
    <name type="scientific">uncultured marine bacterium MedDCM-OCT-S04-C123</name>
    <dbReference type="NCBI Taxonomy" id="743051"/>
    <lineage>
        <taxon>Bacteria</taxon>
        <taxon>environmental samples</taxon>
    </lineage>
</organism>
<dbReference type="UniPathway" id="UPA00244">
    <property type="reaction ID" value="UER00313"/>
</dbReference>
<evidence type="ECO:0000256" key="4">
    <source>
        <dbReference type="HAMAP-Rule" id="MF_00279"/>
    </source>
</evidence>
<dbReference type="NCBIfam" id="NF003627">
    <property type="entry name" value="PRK05265.1-5"/>
    <property type="match status" value="1"/>
</dbReference>
<protein>
    <recommendedName>
        <fullName evidence="4 5">Pyridoxine 5'-phosphate synthase</fullName>
        <shortName evidence="4">PNP synthase</shortName>
        <ecNumber evidence="4 5">2.6.99.2</ecNumber>
    </recommendedName>
</protein>
<dbReference type="EMBL" id="GU942984">
    <property type="protein sequence ID" value="ADD93490.1"/>
    <property type="molecule type" value="Genomic_DNA"/>
</dbReference>
<evidence type="ECO:0000256" key="1">
    <source>
        <dbReference type="ARBA" id="ARBA00022490"/>
    </source>
</evidence>
<dbReference type="GO" id="GO:0033856">
    <property type="term" value="F:pyridoxine 5'-phosphate synthase activity"/>
    <property type="evidence" value="ECO:0007669"/>
    <property type="project" value="UniProtKB-UniRule"/>
</dbReference>
<keyword evidence="3 4" id="KW-0664">Pyridoxine biosynthesis</keyword>
<feature type="active site" description="Proton donor" evidence="4">
    <location>
        <position position="196"/>
    </location>
</feature>
<feature type="binding site" evidence="4">
    <location>
        <begin position="218"/>
        <end position="219"/>
    </location>
    <ligand>
        <name>3-amino-2-oxopropyl phosphate</name>
        <dbReference type="ChEBI" id="CHEBI:57279"/>
    </ligand>
</feature>
<sequence length="245" mass="26723">MLKLGVNIDHTATLREARYRGQEGGEPDPIEAASICIDAGCHGITAHLREDRRHIQDNDIDRLVSVLTVPLNFEIANTPEMIAKALEIKPTAVCMVPEKREEVTTEGGLDVASQLEAISKSVTELQGNGIEVSLFIDPDEEIIRASHSTGAKAIELHTGAYAEAFSQTSERKKELERLSIASNLAHSLGMKVNAGHGLNYTNLTGLLEVPWLEELNIGHSIVARALTVGFERAVREMLELMANPD</sequence>
<reference evidence="6" key="1">
    <citation type="journal article" date="2010" name="ISME J.">
        <title>Metagenome of the Mediterranean deep chlorophyll maximum studied by direct and fosmid library 454 pyrosequencing.</title>
        <authorList>
            <person name="Ghai R."/>
            <person name="Martin-Cuadrado A.B."/>
            <person name="Molto A.G."/>
            <person name="Heredia I.G."/>
            <person name="Cabrera R."/>
            <person name="Martin J."/>
            <person name="Verdu M."/>
            <person name="Deschamps P."/>
            <person name="Moreira D."/>
            <person name="Lopez-Garcia P."/>
            <person name="Mira A."/>
            <person name="Rodriguez-Valera F."/>
        </authorList>
    </citation>
    <scope>NUCLEOTIDE SEQUENCE</scope>
</reference>
<dbReference type="GO" id="GO:0008615">
    <property type="term" value="P:pyridoxine biosynthetic process"/>
    <property type="evidence" value="ECO:0007669"/>
    <property type="project" value="UniProtKB-UniRule"/>
</dbReference>
<feature type="site" description="Transition state stabilizer" evidence="4">
    <location>
        <position position="155"/>
    </location>
</feature>
<evidence type="ECO:0000256" key="3">
    <source>
        <dbReference type="ARBA" id="ARBA00023096"/>
    </source>
</evidence>
<feature type="binding site" evidence="4">
    <location>
        <position position="54"/>
    </location>
    <ligand>
        <name>1-deoxy-D-xylulose 5-phosphate</name>
        <dbReference type="ChEBI" id="CHEBI:57792"/>
    </ligand>
</feature>
<dbReference type="SUPFAM" id="SSF63892">
    <property type="entry name" value="Pyridoxine 5'-phosphate synthase"/>
    <property type="match status" value="1"/>
</dbReference>
<dbReference type="Gene3D" id="3.20.20.70">
    <property type="entry name" value="Aldolase class I"/>
    <property type="match status" value="1"/>
</dbReference>
<comment type="function">
    <text evidence="4">Catalyzes the complicated ring closure reaction between the two acyclic compounds 1-deoxy-D-xylulose-5-phosphate (DXP) and 3-amino-2-oxopropyl phosphate (1-amino-acetone-3-phosphate or AAP) to form pyridoxine 5'-phosphate (PNP) and inorganic phosphate.</text>
</comment>
<gene>
    <name evidence="4" type="primary">pdxJ</name>
</gene>
<feature type="binding site" evidence="4">
    <location>
        <begin position="9"/>
        <end position="10"/>
    </location>
    <ligand>
        <name>1-deoxy-D-xylulose 5-phosphate</name>
        <dbReference type="ChEBI" id="CHEBI:57792"/>
    </ligand>
</feature>
<dbReference type="AlphaFoldDB" id="D6PCN9"/>
<feature type="active site" description="Proton acceptor" evidence="4">
    <location>
        <position position="47"/>
    </location>
</feature>
<comment type="subunit">
    <text evidence="4">Homooctamer; tetramer of dimers.</text>
</comment>
<evidence type="ECO:0000256" key="2">
    <source>
        <dbReference type="ARBA" id="ARBA00022679"/>
    </source>
</evidence>
<feature type="active site" description="Proton acceptor" evidence="4">
    <location>
        <position position="74"/>
    </location>
</feature>
<dbReference type="GO" id="GO:0005829">
    <property type="term" value="C:cytosol"/>
    <property type="evidence" value="ECO:0007669"/>
    <property type="project" value="TreeGrafter"/>
</dbReference>
<comment type="catalytic activity">
    <reaction evidence="4">
        <text>3-amino-2-oxopropyl phosphate + 1-deoxy-D-xylulose 5-phosphate = pyridoxine 5'-phosphate + phosphate + 2 H2O + H(+)</text>
        <dbReference type="Rhea" id="RHEA:15265"/>
        <dbReference type="ChEBI" id="CHEBI:15377"/>
        <dbReference type="ChEBI" id="CHEBI:15378"/>
        <dbReference type="ChEBI" id="CHEBI:43474"/>
        <dbReference type="ChEBI" id="CHEBI:57279"/>
        <dbReference type="ChEBI" id="CHEBI:57792"/>
        <dbReference type="ChEBI" id="CHEBI:58589"/>
        <dbReference type="EC" id="2.6.99.2"/>
    </reaction>
</comment>
<dbReference type="HAMAP" id="MF_00279">
    <property type="entry name" value="PdxJ"/>
    <property type="match status" value="1"/>
</dbReference>
<comment type="pathway">
    <text evidence="4">Cofactor biosynthesis; pyridoxine 5'-phosphate biosynthesis; pyridoxine 5'-phosphate from D-erythrose 4-phosphate: step 5/5.</text>
</comment>
<dbReference type="Pfam" id="PF03740">
    <property type="entry name" value="PdxJ"/>
    <property type="match status" value="1"/>
</dbReference>
<feature type="binding site" evidence="4">
    <location>
        <position position="49"/>
    </location>
    <ligand>
        <name>1-deoxy-D-xylulose 5-phosphate</name>
        <dbReference type="ChEBI" id="CHEBI:57792"/>
    </ligand>
</feature>
<evidence type="ECO:0000256" key="5">
    <source>
        <dbReference type="NCBIfam" id="TIGR00559"/>
    </source>
</evidence>
<comment type="similarity">
    <text evidence="4">Belongs to the PNP synthase family.</text>
</comment>
<feature type="binding site" evidence="4">
    <location>
        <position position="197"/>
    </location>
    <ligand>
        <name>3-amino-2-oxopropyl phosphate</name>
        <dbReference type="ChEBI" id="CHEBI:57279"/>
    </ligand>
</feature>
<dbReference type="NCBIfam" id="TIGR00559">
    <property type="entry name" value="pdxJ"/>
    <property type="match status" value="1"/>
</dbReference>
<dbReference type="PANTHER" id="PTHR30456">
    <property type="entry name" value="PYRIDOXINE 5'-PHOSPHATE SYNTHASE"/>
    <property type="match status" value="1"/>
</dbReference>
<dbReference type="InterPro" id="IPR036130">
    <property type="entry name" value="Pyridoxine-5'_phos_synth"/>
</dbReference>
<dbReference type="EC" id="2.6.99.2" evidence="4 5"/>
<dbReference type="NCBIfam" id="NF003625">
    <property type="entry name" value="PRK05265.1-3"/>
    <property type="match status" value="1"/>
</dbReference>
<comment type="subcellular location">
    <subcellularLocation>
        <location evidence="4">Cytoplasm</location>
    </subcellularLocation>
</comment>
<feature type="binding site" evidence="4">
    <location>
        <position position="18"/>
    </location>
    <ligand>
        <name>3-amino-2-oxopropyl phosphate</name>
        <dbReference type="ChEBI" id="CHEBI:57279"/>
    </ligand>
</feature>
<feature type="binding site" evidence="4">
    <location>
        <position position="7"/>
    </location>
    <ligand>
        <name>3-amino-2-oxopropyl phosphate</name>
        <dbReference type="ChEBI" id="CHEBI:57279"/>
    </ligand>
</feature>
<dbReference type="InterPro" id="IPR004569">
    <property type="entry name" value="PyrdxlP_synth_PdxJ"/>
</dbReference>
<dbReference type="InterPro" id="IPR013785">
    <property type="entry name" value="Aldolase_TIM"/>
</dbReference>
<proteinExistence type="inferred from homology"/>
<accession>D6PCN9</accession>
<name>D6PCN9_9BACT</name>
<keyword evidence="1 4" id="KW-0963">Cytoplasm</keyword>
<keyword evidence="2 4" id="KW-0808">Transferase</keyword>
<evidence type="ECO:0000313" key="6">
    <source>
        <dbReference type="EMBL" id="ADD93490.1"/>
    </source>
</evidence>